<organism evidence="2 3">
    <name type="scientific">Dioszegia hungarica</name>
    <dbReference type="NCBI Taxonomy" id="4972"/>
    <lineage>
        <taxon>Eukaryota</taxon>
        <taxon>Fungi</taxon>
        <taxon>Dikarya</taxon>
        <taxon>Basidiomycota</taxon>
        <taxon>Agaricomycotina</taxon>
        <taxon>Tremellomycetes</taxon>
        <taxon>Tremellales</taxon>
        <taxon>Bulleribasidiaceae</taxon>
        <taxon>Dioszegia</taxon>
    </lineage>
</organism>
<comment type="caution">
    <text evidence="2">The sequence shown here is derived from an EMBL/GenBank/DDBJ whole genome shotgun (WGS) entry which is preliminary data.</text>
</comment>
<keyword evidence="3" id="KW-1185">Reference proteome</keyword>
<feature type="compositionally biased region" description="Basic residues" evidence="1">
    <location>
        <begin position="12"/>
        <end position="29"/>
    </location>
</feature>
<dbReference type="Proteomes" id="UP001164286">
    <property type="component" value="Unassembled WGS sequence"/>
</dbReference>
<dbReference type="RefSeq" id="XP_052941526.1">
    <property type="nucleotide sequence ID" value="XM_053086424.1"/>
</dbReference>
<feature type="compositionally biased region" description="Acidic residues" evidence="1">
    <location>
        <begin position="138"/>
        <end position="160"/>
    </location>
</feature>
<accession>A0AA38H3Y3</accession>
<protein>
    <submittedName>
        <fullName evidence="2">Cytoplasm protein</fullName>
    </submittedName>
</protein>
<feature type="region of interest" description="Disordered" evidence="1">
    <location>
        <begin position="131"/>
        <end position="163"/>
    </location>
</feature>
<gene>
    <name evidence="2" type="ORF">MKK02DRAFT_21497</name>
</gene>
<dbReference type="EMBL" id="JAKWFO010000016">
    <property type="protein sequence ID" value="KAI9631749.1"/>
    <property type="molecule type" value="Genomic_DNA"/>
</dbReference>
<name>A0AA38H3Y3_9TREE</name>
<dbReference type="Pfam" id="PF11312">
    <property type="entry name" value="Methyltransf_34"/>
    <property type="match status" value="1"/>
</dbReference>
<dbReference type="InterPro" id="IPR021463">
    <property type="entry name" value="Methyltransf_34"/>
</dbReference>
<sequence>MTYRSRAGGPLKTHKKQGIKNGGRGKLHHPPPPSAQADPSSSSSSAHPALSSPSDEAILASLRTALSSTLSSPDFRSTIQRIKALLYDSKWLEVFTDPELLEAYAGRWVPSRALCFRELMVHLPEVREMMLGKQREEADSDDSDGEEEEEDQDEEEEEEQGDLRVVSLGGGAGSELAAVASLLAYRKSSKGKEKACEWVGADIGKWGDVLAKIGTAAQGDFDLDSLTVNYVEGNLLSAGSQLLSRIFSPTSATSSTSSPAPTLYTLLFTLTELLSQSPSSTISLLRFLTSQSPPGTLLLVADSASDIASFSLGSERKWPTMTVIDLVMLRMLAGTEGPAWELVRSEDSRWYRLGEGVGADWPVKLENTRYWYRLFRRI</sequence>
<dbReference type="GeneID" id="77725625"/>
<feature type="compositionally biased region" description="Low complexity" evidence="1">
    <location>
        <begin position="35"/>
        <end position="53"/>
    </location>
</feature>
<evidence type="ECO:0000313" key="3">
    <source>
        <dbReference type="Proteomes" id="UP001164286"/>
    </source>
</evidence>
<evidence type="ECO:0000313" key="2">
    <source>
        <dbReference type="EMBL" id="KAI9631749.1"/>
    </source>
</evidence>
<feature type="region of interest" description="Disordered" evidence="1">
    <location>
        <begin position="1"/>
        <end position="53"/>
    </location>
</feature>
<evidence type="ECO:0000256" key="1">
    <source>
        <dbReference type="SAM" id="MobiDB-lite"/>
    </source>
</evidence>
<proteinExistence type="predicted"/>
<dbReference type="AlphaFoldDB" id="A0AA38H3Y3"/>
<reference evidence="2" key="1">
    <citation type="journal article" date="2022" name="G3 (Bethesda)">
        <title>High quality genome of the basidiomycete yeast Dioszegia hungarica PDD-24b-2 isolated from cloud water.</title>
        <authorList>
            <person name="Jarrige D."/>
            <person name="Haridas S."/>
            <person name="Bleykasten-Grosshans C."/>
            <person name="Joly M."/>
            <person name="Nadalig T."/>
            <person name="Sancelme M."/>
            <person name="Vuilleumier S."/>
            <person name="Grigoriev I.V."/>
            <person name="Amato P."/>
            <person name="Bringel F."/>
        </authorList>
    </citation>
    <scope>NUCLEOTIDE SEQUENCE</scope>
    <source>
        <strain evidence="2">PDD-24b-2</strain>
    </source>
</reference>